<dbReference type="InterPro" id="IPR056865">
    <property type="entry name" value="CCTL2_WNK"/>
</dbReference>
<dbReference type="EC" id="2.7.11.1" evidence="2"/>
<feature type="region of interest" description="Disordered" evidence="10">
    <location>
        <begin position="2412"/>
        <end position="2445"/>
    </location>
</feature>
<evidence type="ECO:0000256" key="3">
    <source>
        <dbReference type="ARBA" id="ARBA00022527"/>
    </source>
</evidence>
<feature type="compositionally biased region" description="Polar residues" evidence="10">
    <location>
        <begin position="1761"/>
        <end position="1774"/>
    </location>
</feature>
<feature type="compositionally biased region" description="Gly residues" evidence="10">
    <location>
        <begin position="2022"/>
        <end position="2031"/>
    </location>
</feature>
<feature type="region of interest" description="Disordered" evidence="10">
    <location>
        <begin position="2270"/>
        <end position="2342"/>
    </location>
</feature>
<evidence type="ECO:0000256" key="5">
    <source>
        <dbReference type="ARBA" id="ARBA00022741"/>
    </source>
</evidence>
<dbReference type="InterPro" id="IPR008271">
    <property type="entry name" value="Ser/Thr_kinase_AS"/>
</dbReference>
<feature type="compositionally biased region" description="Polar residues" evidence="10">
    <location>
        <begin position="97"/>
        <end position="111"/>
    </location>
</feature>
<dbReference type="FunFam" id="1.10.510.10:FF:000006">
    <property type="entry name" value="Serine/threonine-protein kinase WNK1 isoform 2"/>
    <property type="match status" value="1"/>
</dbReference>
<evidence type="ECO:0000256" key="1">
    <source>
        <dbReference type="ARBA" id="ARBA00001946"/>
    </source>
</evidence>
<dbReference type="InterPro" id="IPR000719">
    <property type="entry name" value="Prot_kinase_dom"/>
</dbReference>
<dbReference type="Pfam" id="PF00069">
    <property type="entry name" value="Pkinase"/>
    <property type="match status" value="1"/>
</dbReference>
<evidence type="ECO:0000256" key="10">
    <source>
        <dbReference type="SAM" id="MobiDB-lite"/>
    </source>
</evidence>
<comment type="cofactor">
    <cofactor evidence="1">
        <name>Mg(2+)</name>
        <dbReference type="ChEBI" id="CHEBI:18420"/>
    </cofactor>
</comment>
<dbReference type="InterPro" id="IPR011009">
    <property type="entry name" value="Kinase-like_dom_sf"/>
</dbReference>
<feature type="domain" description="Protein kinase" evidence="11">
    <location>
        <begin position="237"/>
        <end position="495"/>
    </location>
</feature>
<feature type="compositionally biased region" description="Polar residues" evidence="10">
    <location>
        <begin position="2415"/>
        <end position="2439"/>
    </location>
</feature>
<evidence type="ECO:0000256" key="7">
    <source>
        <dbReference type="ARBA" id="ARBA00022840"/>
    </source>
</evidence>
<feature type="compositionally biased region" description="Low complexity" evidence="10">
    <location>
        <begin position="927"/>
        <end position="941"/>
    </location>
</feature>
<dbReference type="InterPro" id="IPR050588">
    <property type="entry name" value="WNK_Ser-Thr_kinase"/>
</dbReference>
<feature type="compositionally biased region" description="Basic and acidic residues" evidence="10">
    <location>
        <begin position="2311"/>
        <end position="2324"/>
    </location>
</feature>
<feature type="region of interest" description="Disordered" evidence="10">
    <location>
        <begin position="1642"/>
        <end position="1681"/>
    </location>
</feature>
<feature type="compositionally biased region" description="Pro residues" evidence="10">
    <location>
        <begin position="1919"/>
        <end position="1928"/>
    </location>
</feature>
<keyword evidence="3" id="KW-0723">Serine/threonine-protein kinase</keyword>
<dbReference type="PROSITE" id="PS50011">
    <property type="entry name" value="PROTEIN_KINASE_DOM"/>
    <property type="match status" value="1"/>
</dbReference>
<keyword evidence="4" id="KW-0808">Transferase</keyword>
<feature type="compositionally biased region" description="Low complexity" evidence="10">
    <location>
        <begin position="975"/>
        <end position="988"/>
    </location>
</feature>
<dbReference type="Gene3D" id="3.30.200.20">
    <property type="entry name" value="Phosphorylase Kinase, domain 1"/>
    <property type="match status" value="1"/>
</dbReference>
<evidence type="ECO:0000259" key="11">
    <source>
        <dbReference type="PROSITE" id="PS50011"/>
    </source>
</evidence>
<protein>
    <recommendedName>
        <fullName evidence="2">non-specific serine/threonine protein kinase</fullName>
        <ecNumber evidence="2">2.7.11.1</ecNumber>
    </recommendedName>
</protein>
<keyword evidence="6" id="KW-0418">Kinase</keyword>
<dbReference type="PROSITE" id="PS00108">
    <property type="entry name" value="PROTEIN_KINASE_ST"/>
    <property type="match status" value="1"/>
</dbReference>
<evidence type="ECO:0000256" key="9">
    <source>
        <dbReference type="ARBA" id="ARBA00048679"/>
    </source>
</evidence>
<feature type="compositionally biased region" description="Low complexity" evidence="10">
    <location>
        <begin position="1662"/>
        <end position="1673"/>
    </location>
</feature>
<evidence type="ECO:0000313" key="12">
    <source>
        <dbReference type="EnsemblMetazoa" id="XP_024081295.1"/>
    </source>
</evidence>
<dbReference type="SMART" id="SM00220">
    <property type="entry name" value="S_TKc"/>
    <property type="match status" value="1"/>
</dbReference>
<reference evidence="12" key="1">
    <citation type="submission" date="2022-01" db="UniProtKB">
        <authorList>
            <consortium name="EnsemblMetazoa"/>
        </authorList>
    </citation>
    <scope>IDENTIFICATION</scope>
</reference>
<keyword evidence="5" id="KW-0547">Nucleotide-binding</keyword>
<feature type="compositionally biased region" description="Basic and acidic residues" evidence="10">
    <location>
        <begin position="1775"/>
        <end position="1786"/>
    </location>
</feature>
<dbReference type="GeneID" id="106673775"/>
<feature type="region of interest" description="Disordered" evidence="10">
    <location>
        <begin position="2114"/>
        <end position="2143"/>
    </location>
</feature>
<dbReference type="Pfam" id="PF12202">
    <property type="entry name" value="OSR1_C"/>
    <property type="match status" value="1"/>
</dbReference>
<dbReference type="SUPFAM" id="SSF56112">
    <property type="entry name" value="Protein kinase-like (PK-like)"/>
    <property type="match status" value="1"/>
</dbReference>
<feature type="region of interest" description="Disordered" evidence="10">
    <location>
        <begin position="1751"/>
        <end position="1854"/>
    </location>
</feature>
<feature type="region of interest" description="Disordered" evidence="10">
    <location>
        <begin position="1913"/>
        <end position="1978"/>
    </location>
</feature>
<feature type="compositionally biased region" description="Polar residues" evidence="10">
    <location>
        <begin position="1642"/>
        <end position="1654"/>
    </location>
</feature>
<sequence length="2445" mass="274858">MSSSHRTYRRTCNNNLSVDKTGNNSGTTGLFSDCDESRGGFTSAVGCRLTLPSISNRTNYNRTKFPRDIICNSVFSSPREPICIQKPLKSPRPRTTALKTGSSLGQTSSKVSLPKVTGRGRRGESPVEIGGDKKSSPPPNDSSQPVEEELSDKKEGKGKNRRVRKKDDNEEVQSENDGGGAGGTAMLSVNPELSEKQAEGADPEVDVGSEKMSTHKEKAQEEDEEKAIGVSPDGRFLKFEDEIGRGSFKTVYKGLDTQTGVAVAWCELQEKKLNKSERQRFREEAEMLKGLQHPNIVRFYDYWEVTLTKRKYIVLVTELMTSGTLKTYLRRFKKINPKVLKSWCRQILKGLLFLHSRSPPIIHRDLKCDNIFITGTSGSVKIGDLGLATLKNRSFAKSVIGTPEFMAPEMYEEHYDENVDVYAFGMCMLEMATSEYPYSECSGPAQIYKKVISGIKPQSFDKVENPEVREIIEQCIRLKREERPGIKELLNHVFFADDIGLKLDLVSREEAIAGDSSKVEFRLRVLDPKKRSNKYKENEAIQFDFDVEMDNAEEVAKEMAKGGIINDDDARTVEKMLIAQITSLKKAREDRKHQIECAYDDEAGVIDVHGVMAEGTYSISEPIMIHADRVVQEGMMMSPSQQENFLQTPNLNQFIIDERQYDMSRSAGVTPLLGQLPTEANFSLDQDVHRISTSQPPAMQLQYDQQSQVTQDNMQQRISTVQQPVLSQVPPEHMIQPSQVQVSTQQENIQRVSTVQTPQVMTENVQRVSTVQPPQYDIQMGNDPMHIMTSQHQTIQQPQHYEISQIQQVQTPLQQYDNQQMQQESMQRISTVQPPQLTQPISQMTQVQQDIQQQRISTVHPPQVQQLNTDNLQQRISTVQPPQMQQYDQDIHQRMSTVQPPQMHHFNQQYEMPQVQQNENVHRMSTVQAPQVQQIQSSQIQYESNVQNDMQHRISTIQPPQQYDLQQMSQDAHRVSSVQPPQVQQLPQTMQNDSMQQRISTVQAPQVSQLQQGYSTPQGDNYQRVPVVQSSQCQQQVPDCMQHRVSTVQQPQIQHYEQPQQLHQDGMQQRMSVVQPPQMQQYETHTMNLPQMQLFDTQQMQQPQIPQYDNKQQTQQIQQPQMSQYDAQLQQSQMQQQIQSVNQQQIQADRVHIMSSVQVPHEQPQRMSTVQPPQMEQIQQHMAQDQMQCMTSVQQPHHQQQLSQEQVRSMSTVQAPQIIHEQVRSLSTVHPPQITTEQIRSMSTVQPPHIQQEQMRSMSTVQPPQQLTQEHVRNLSTVQPPQITQDQVRSMSTVQPPHLQQEQIHSMPTVQQSRIQQEQVRSMSTIQSSQVPVEQVRTIASTPQMPQESQVRSLPAMQQQPQIPQEHVRSMSTVHPPQIQPEQVRSMSTVQPPTNIQAQMNHEHVQHMQMQDQIQLTSHIQSDIQMQQQIQQDPMHRASTVRSTPLPPEQMQGMPSVQQSQMPPIQPTQITPEHMHQISNVQVQQIQQPQIQNQTFENNQQIQLDNNQMQQMISSVQHPQYDSQTSQLVSQIQQSQIPSQQQQHIQAEMQQRMSSVQPPQLYDIQQLGIQHQYQDMHRISTVQAPNLDPSPLTNTVQPPNMLLMPQQVDQTLKDQITPLLEMPRMESGGVSPMVASEPTTISYTSMSSSQQQPSEHFPIQNTSESTTPQSQETLPSFPLQQQQSCQTYQTISQQQQQQPQMLAQHFPTQQIIQEQQIMNKDSPVYHTQQMDMRHGFQPLPNEQVQQIKAAAISGQGAKGQRSISTVLPPSTQTISEHEANLRRHSAEAIPAHSDLPKADAVDTTAEQGSEEANGASTQDGDQSGGAGVKKGPVKRRSRANGPKLSVLSASEGNVECQLETGKQKTITFKFSMEDVVPIDISNDLVQRKLLGSSQADLLVEQLNEVIRQLKEHPTKLPILEPPPSPARKPPSSRVRHWSLTRHRALVTPHRHFRSKDESPPSELDTNVSSSSPNSTPMRKISRFLVSPVVESSTKVVAPKEILESAEHHESDHLPTSVEAEENGGGGDGDMGSGDTDINTHTKLSHHNSLDSSNSGPVTIADLHQKLVQLTCQPCELSLGGTPPSHPATPHAQSSYDTYMHTLQQKLASISMAGGHAISGASPQNTVHGHSGGPSSDEALDTSSVLSVAEAEIKCEDTMVAEGKMVTSNFPSCVESIVGSPVSKEDKTKKNPPSDLQNLEQELAKLSSGYKREGGSNSSQFSLHLTEGVDDGEHSSHAPVRKVSRFQVSSVPETVPPADVLQSTGPNIAKRAISSVQPPTSLPGGLWRWPSDGNIAGDRTNSRRKGVVQSQKDGRGGSHGTERRQPRTLGSGEIPSRKLTPYTPWFFSSQQEPEEEPIKNETNNEELRTLLLRQKMELEALQKKHREEVEALCRHLASTTNYAGNGHGSMEGYCTAPQSPEQSCSRVTSPSLSMNTINKTESTDKN</sequence>
<accession>A0A8I6SHB5</accession>
<evidence type="ECO:0000256" key="4">
    <source>
        <dbReference type="ARBA" id="ARBA00022679"/>
    </source>
</evidence>
<feature type="compositionally biased region" description="Basic and acidic residues" evidence="10">
    <location>
        <begin position="121"/>
        <end position="135"/>
    </location>
</feature>
<dbReference type="EnsemblMetazoa" id="XM_024225527.1">
    <property type="protein sequence ID" value="XP_024081295.1"/>
    <property type="gene ID" value="LOC106673775"/>
</dbReference>
<feature type="region of interest" description="Disordered" evidence="10">
    <location>
        <begin position="925"/>
        <end position="944"/>
    </location>
</feature>
<dbReference type="GO" id="GO:0005524">
    <property type="term" value="F:ATP binding"/>
    <property type="evidence" value="ECO:0007669"/>
    <property type="project" value="UniProtKB-KW"/>
</dbReference>
<feature type="compositionally biased region" description="Basic and acidic residues" evidence="10">
    <location>
        <begin position="208"/>
        <end position="219"/>
    </location>
</feature>
<dbReference type="InterPro" id="IPR024678">
    <property type="entry name" value="Kinase_OSR1/WNK_CCT"/>
</dbReference>
<feature type="compositionally biased region" description="Low complexity" evidence="10">
    <location>
        <begin position="1965"/>
        <end position="1976"/>
    </location>
</feature>
<name>A0A8I6SHB5_CIMLE</name>
<evidence type="ECO:0000256" key="2">
    <source>
        <dbReference type="ARBA" id="ARBA00012513"/>
    </source>
</evidence>
<dbReference type="Proteomes" id="UP000494040">
    <property type="component" value="Unassembled WGS sequence"/>
</dbReference>
<dbReference type="GO" id="GO:0004674">
    <property type="term" value="F:protein serine/threonine kinase activity"/>
    <property type="evidence" value="ECO:0007669"/>
    <property type="project" value="UniProtKB-KW"/>
</dbReference>
<evidence type="ECO:0000256" key="6">
    <source>
        <dbReference type="ARBA" id="ARBA00022777"/>
    </source>
</evidence>
<dbReference type="FunFam" id="3.30.200.20:FF:000010">
    <property type="entry name" value="Serine/threonine-protein kinase WNK1 isoform 2"/>
    <property type="match status" value="1"/>
</dbReference>
<dbReference type="Gene3D" id="3.10.20.90">
    <property type="entry name" value="Phosphatidylinositol 3-kinase Catalytic Subunit, Chain A, domain 1"/>
    <property type="match status" value="2"/>
</dbReference>
<keyword evidence="7" id="KW-0067">ATP-binding</keyword>
<dbReference type="OrthoDB" id="4062651at2759"/>
<evidence type="ECO:0000313" key="13">
    <source>
        <dbReference type="Proteomes" id="UP000494040"/>
    </source>
</evidence>
<dbReference type="Gene3D" id="1.10.510.10">
    <property type="entry name" value="Transferase(Phosphotransferase) domain 1"/>
    <property type="match status" value="1"/>
</dbReference>
<feature type="region of interest" description="Disordered" evidence="10">
    <location>
        <begin position="966"/>
        <end position="993"/>
    </location>
</feature>
<dbReference type="RefSeq" id="XP_024081295.1">
    <property type="nucleotide sequence ID" value="XM_024225527.1"/>
</dbReference>
<comment type="catalytic activity">
    <reaction evidence="8">
        <text>L-threonyl-[protein] + ATP = O-phospho-L-threonyl-[protein] + ADP + H(+)</text>
        <dbReference type="Rhea" id="RHEA:46608"/>
        <dbReference type="Rhea" id="RHEA-COMP:11060"/>
        <dbReference type="Rhea" id="RHEA-COMP:11605"/>
        <dbReference type="ChEBI" id="CHEBI:15378"/>
        <dbReference type="ChEBI" id="CHEBI:30013"/>
        <dbReference type="ChEBI" id="CHEBI:30616"/>
        <dbReference type="ChEBI" id="CHEBI:61977"/>
        <dbReference type="ChEBI" id="CHEBI:456216"/>
        <dbReference type="EC" id="2.7.11.1"/>
    </reaction>
</comment>
<feature type="compositionally biased region" description="Basic residues" evidence="10">
    <location>
        <begin position="1933"/>
        <end position="1953"/>
    </location>
</feature>
<proteinExistence type="predicted"/>
<dbReference type="CDD" id="cd13983">
    <property type="entry name" value="STKc_WNK"/>
    <property type="match status" value="1"/>
</dbReference>
<comment type="catalytic activity">
    <reaction evidence="9">
        <text>L-seryl-[protein] + ATP = O-phospho-L-seryl-[protein] + ADP + H(+)</text>
        <dbReference type="Rhea" id="RHEA:17989"/>
        <dbReference type="Rhea" id="RHEA-COMP:9863"/>
        <dbReference type="Rhea" id="RHEA-COMP:11604"/>
        <dbReference type="ChEBI" id="CHEBI:15378"/>
        <dbReference type="ChEBI" id="CHEBI:29999"/>
        <dbReference type="ChEBI" id="CHEBI:30616"/>
        <dbReference type="ChEBI" id="CHEBI:83421"/>
        <dbReference type="ChEBI" id="CHEBI:456216"/>
        <dbReference type="EC" id="2.7.11.1"/>
    </reaction>
</comment>
<organism evidence="12 13">
    <name type="scientific">Cimex lectularius</name>
    <name type="common">Bed bug</name>
    <name type="synonym">Acanthia lectularia</name>
    <dbReference type="NCBI Taxonomy" id="79782"/>
    <lineage>
        <taxon>Eukaryota</taxon>
        <taxon>Metazoa</taxon>
        <taxon>Ecdysozoa</taxon>
        <taxon>Arthropoda</taxon>
        <taxon>Hexapoda</taxon>
        <taxon>Insecta</taxon>
        <taxon>Pterygota</taxon>
        <taxon>Neoptera</taxon>
        <taxon>Paraneoptera</taxon>
        <taxon>Hemiptera</taxon>
        <taxon>Heteroptera</taxon>
        <taxon>Panheteroptera</taxon>
        <taxon>Cimicomorpha</taxon>
        <taxon>Cimicidae</taxon>
        <taxon>Cimex</taxon>
    </lineage>
</organism>
<dbReference type="PANTHER" id="PTHR13902">
    <property type="entry name" value="SERINE/THREONINE-PROTEIN KINASE WNK WITH NO LYSINE -RELATED"/>
    <property type="match status" value="1"/>
</dbReference>
<evidence type="ECO:0000256" key="8">
    <source>
        <dbReference type="ARBA" id="ARBA00047899"/>
    </source>
</evidence>
<keyword evidence="13" id="KW-1185">Reference proteome</keyword>
<dbReference type="Pfam" id="PF24889">
    <property type="entry name" value="CCTL2_WNK"/>
    <property type="match status" value="1"/>
</dbReference>
<feature type="region of interest" description="Disordered" evidence="10">
    <location>
        <begin position="2004"/>
        <end position="2056"/>
    </location>
</feature>
<feature type="region of interest" description="Disordered" evidence="10">
    <location>
        <begin position="84"/>
        <end position="228"/>
    </location>
</feature>